<accession>A0ABP8ILR0</accession>
<dbReference type="EMBL" id="BAABGZ010000066">
    <property type="protein sequence ID" value="GAA4362614.1"/>
    <property type="molecule type" value="Genomic_DNA"/>
</dbReference>
<sequence length="131" mass="14558">MHRTAGLWLYGLQGPIEVHNSSNTQTVLQRLSMGLRYGVVGGDGGTATGALMDKNNARYEERIMTLLLFIPPGASELQTLIPETKSTRRLLEKILVSPPELKSKVQSLQTADYTNENIVRLIAYYVKHSKS</sequence>
<organism evidence="1 2">
    <name type="scientific">Hymenobacter saemangeumensis</name>
    <dbReference type="NCBI Taxonomy" id="1084522"/>
    <lineage>
        <taxon>Bacteria</taxon>
        <taxon>Pseudomonadati</taxon>
        <taxon>Bacteroidota</taxon>
        <taxon>Cytophagia</taxon>
        <taxon>Cytophagales</taxon>
        <taxon>Hymenobacteraceae</taxon>
        <taxon>Hymenobacter</taxon>
    </lineage>
</organism>
<protein>
    <submittedName>
        <fullName evidence="1">Uncharacterized protein</fullName>
    </submittedName>
</protein>
<reference evidence="2" key="1">
    <citation type="journal article" date="2019" name="Int. J. Syst. Evol. Microbiol.">
        <title>The Global Catalogue of Microorganisms (GCM) 10K type strain sequencing project: providing services to taxonomists for standard genome sequencing and annotation.</title>
        <authorList>
            <consortium name="The Broad Institute Genomics Platform"/>
            <consortium name="The Broad Institute Genome Sequencing Center for Infectious Disease"/>
            <person name="Wu L."/>
            <person name="Ma J."/>
        </authorList>
    </citation>
    <scope>NUCLEOTIDE SEQUENCE [LARGE SCALE GENOMIC DNA]</scope>
    <source>
        <strain evidence="2">JCM 17923</strain>
    </source>
</reference>
<evidence type="ECO:0000313" key="2">
    <source>
        <dbReference type="Proteomes" id="UP001501153"/>
    </source>
</evidence>
<gene>
    <name evidence="1" type="ORF">GCM10023185_30710</name>
</gene>
<proteinExistence type="predicted"/>
<evidence type="ECO:0000313" key="1">
    <source>
        <dbReference type="EMBL" id="GAA4362614.1"/>
    </source>
</evidence>
<dbReference type="Proteomes" id="UP001501153">
    <property type="component" value="Unassembled WGS sequence"/>
</dbReference>
<comment type="caution">
    <text evidence="1">The sequence shown here is derived from an EMBL/GenBank/DDBJ whole genome shotgun (WGS) entry which is preliminary data.</text>
</comment>
<name>A0ABP8ILR0_9BACT</name>
<keyword evidence="2" id="KW-1185">Reference proteome</keyword>